<dbReference type="Pfam" id="PF07695">
    <property type="entry name" value="7TMR-DISM_7TM"/>
    <property type="match status" value="1"/>
</dbReference>
<dbReference type="RefSeq" id="WP_377240824.1">
    <property type="nucleotide sequence ID" value="NZ_JBHLXP010000001.1"/>
</dbReference>
<dbReference type="PANTHER" id="PTHR46663:SF2">
    <property type="entry name" value="GGDEF DOMAIN-CONTAINING PROTEIN"/>
    <property type="match status" value="1"/>
</dbReference>
<evidence type="ECO:0000256" key="3">
    <source>
        <dbReference type="SAM" id="SignalP"/>
    </source>
</evidence>
<dbReference type="InterPro" id="IPR029787">
    <property type="entry name" value="Nucleotide_cyclase"/>
</dbReference>
<dbReference type="PROSITE" id="PS50887">
    <property type="entry name" value="GGDEF"/>
    <property type="match status" value="1"/>
</dbReference>
<keyword evidence="2" id="KW-1133">Transmembrane helix</keyword>
<feature type="transmembrane region" description="Helical" evidence="2">
    <location>
        <begin position="243"/>
        <end position="262"/>
    </location>
</feature>
<gene>
    <name evidence="5" type="ORF">ACFFJP_04155</name>
</gene>
<feature type="transmembrane region" description="Helical" evidence="2">
    <location>
        <begin position="356"/>
        <end position="379"/>
    </location>
</feature>
<dbReference type="InterPro" id="IPR043128">
    <property type="entry name" value="Rev_trsase/Diguanyl_cyclase"/>
</dbReference>
<evidence type="ECO:0000256" key="1">
    <source>
        <dbReference type="SAM" id="Coils"/>
    </source>
</evidence>
<dbReference type="InterPro" id="IPR000160">
    <property type="entry name" value="GGDEF_dom"/>
</dbReference>
<sequence>MLRSRWLSLCLLLLTFGAVADPLLLKGPNCCGTQQDVRVLLDPQGQLSFEQVRALQADFQMPLREDLSYGYRQGAIWLLLKVTPERSGRWWWLFTYPSLDQLTLYLEDSQGVRQMRSGDMVALQQRALVHRQAVFPLDLSQNEMTTLWLRVESQGSMTLQNQLLSDEDFVLSTAQNYLTPALYFGALLALAGYNLLLFMVLREKVFLWYVLFVLCFGAGSASLNGLGAIYLWPDLAELSNRMLPLGFTGASLMAVLFTRAFLDTAQFSPIWDKFLRPMAWLMAVSLLAVLMMSVQQALIVMSLIGILVVLVLTLCAIQSVLNRAPGARLFALAWSMLLLGTIVMSLRNLGLLPSNFFTIHAMQLGSALEMLLVSFGLAARFNQLKLQHSMAQQQMLDAQQQLVQQLREHENQLAQKVTERTAELEAMNVRLQLLATTDPLTGLANRNAMYQQLHQAIARARRQRSSLALLYLDLDGFKTVNDQLGHLVGDKVLYEASERLRDAVRETDVICRIGGDEFLLICEGLSRGAILVQLTQRLLKQMQLPFYHGTEQISIGVSIGVAISSGGETPAEALIDAADRAMYDAKAAGKNCVQLASEYA</sequence>
<dbReference type="Pfam" id="PF00990">
    <property type="entry name" value="GGDEF"/>
    <property type="match status" value="1"/>
</dbReference>
<keyword evidence="2" id="KW-0472">Membrane</keyword>
<feature type="transmembrane region" description="Helical" evidence="2">
    <location>
        <begin position="329"/>
        <end position="350"/>
    </location>
</feature>
<dbReference type="SMART" id="SM00267">
    <property type="entry name" value="GGDEF"/>
    <property type="match status" value="1"/>
</dbReference>
<keyword evidence="3" id="KW-0732">Signal</keyword>
<feature type="transmembrane region" description="Helical" evidence="2">
    <location>
        <begin position="208"/>
        <end position="231"/>
    </location>
</feature>
<dbReference type="Gene3D" id="3.30.70.270">
    <property type="match status" value="1"/>
</dbReference>
<dbReference type="InterPro" id="IPR052163">
    <property type="entry name" value="DGC-Regulatory_Protein"/>
</dbReference>
<dbReference type="Proteomes" id="UP001589813">
    <property type="component" value="Unassembled WGS sequence"/>
</dbReference>
<dbReference type="CDD" id="cd01949">
    <property type="entry name" value="GGDEF"/>
    <property type="match status" value="1"/>
</dbReference>
<evidence type="ECO:0000256" key="2">
    <source>
        <dbReference type="SAM" id="Phobius"/>
    </source>
</evidence>
<feature type="signal peptide" evidence="3">
    <location>
        <begin position="1"/>
        <end position="20"/>
    </location>
</feature>
<evidence type="ECO:0000259" key="4">
    <source>
        <dbReference type="PROSITE" id="PS50887"/>
    </source>
</evidence>
<reference evidence="5 6" key="1">
    <citation type="submission" date="2024-09" db="EMBL/GenBank/DDBJ databases">
        <authorList>
            <person name="Sun Q."/>
            <person name="Mori K."/>
        </authorList>
    </citation>
    <scope>NUCLEOTIDE SEQUENCE [LARGE SCALE GENOMIC DNA]</scope>
    <source>
        <strain evidence="5 6">KCTC 23315</strain>
    </source>
</reference>
<feature type="transmembrane region" description="Helical" evidence="2">
    <location>
        <begin position="181"/>
        <end position="201"/>
    </location>
</feature>
<keyword evidence="2" id="KW-0812">Transmembrane</keyword>
<evidence type="ECO:0000313" key="5">
    <source>
        <dbReference type="EMBL" id="MFC0047485.1"/>
    </source>
</evidence>
<feature type="transmembrane region" description="Helical" evidence="2">
    <location>
        <begin position="298"/>
        <end position="317"/>
    </location>
</feature>
<proteinExistence type="predicted"/>
<accession>A0ABV6BDA1</accession>
<dbReference type="NCBIfam" id="TIGR00254">
    <property type="entry name" value="GGDEF"/>
    <property type="match status" value="1"/>
</dbReference>
<dbReference type="InterPro" id="IPR011623">
    <property type="entry name" value="7TMR_DISM_rcpt_extracell_dom1"/>
</dbReference>
<dbReference type="Gene3D" id="2.60.40.2380">
    <property type="match status" value="1"/>
</dbReference>
<dbReference type="InterPro" id="IPR011622">
    <property type="entry name" value="7TMR_DISM_rcpt_extracell_dom2"/>
</dbReference>
<keyword evidence="6" id="KW-1185">Reference proteome</keyword>
<dbReference type="EMBL" id="JBHLXP010000001">
    <property type="protein sequence ID" value="MFC0047485.1"/>
    <property type="molecule type" value="Genomic_DNA"/>
</dbReference>
<feature type="domain" description="GGDEF" evidence="4">
    <location>
        <begin position="465"/>
        <end position="598"/>
    </location>
</feature>
<comment type="caution">
    <text evidence="5">The sequence shown here is derived from an EMBL/GenBank/DDBJ whole genome shotgun (WGS) entry which is preliminary data.</text>
</comment>
<keyword evidence="1" id="KW-0175">Coiled coil</keyword>
<organism evidence="5 6">
    <name type="scientific">Rheinheimera tilapiae</name>
    <dbReference type="NCBI Taxonomy" id="875043"/>
    <lineage>
        <taxon>Bacteria</taxon>
        <taxon>Pseudomonadati</taxon>
        <taxon>Pseudomonadota</taxon>
        <taxon>Gammaproteobacteria</taxon>
        <taxon>Chromatiales</taxon>
        <taxon>Chromatiaceae</taxon>
        <taxon>Rheinheimera</taxon>
    </lineage>
</organism>
<feature type="transmembrane region" description="Helical" evidence="2">
    <location>
        <begin position="274"/>
        <end position="292"/>
    </location>
</feature>
<feature type="chain" id="PRO_5045769294" evidence="3">
    <location>
        <begin position="21"/>
        <end position="600"/>
    </location>
</feature>
<dbReference type="PANTHER" id="PTHR46663">
    <property type="entry name" value="DIGUANYLATE CYCLASE DGCT-RELATED"/>
    <property type="match status" value="1"/>
</dbReference>
<dbReference type="Pfam" id="PF07696">
    <property type="entry name" value="7TMR-DISMED2"/>
    <property type="match status" value="1"/>
</dbReference>
<feature type="coiled-coil region" evidence="1">
    <location>
        <begin position="381"/>
        <end position="419"/>
    </location>
</feature>
<protein>
    <submittedName>
        <fullName evidence="5">7TM diverse intracellular signaling domain-containing protein</fullName>
    </submittedName>
</protein>
<dbReference type="SUPFAM" id="SSF55073">
    <property type="entry name" value="Nucleotide cyclase"/>
    <property type="match status" value="1"/>
</dbReference>
<evidence type="ECO:0000313" key="6">
    <source>
        <dbReference type="Proteomes" id="UP001589813"/>
    </source>
</evidence>
<name>A0ABV6BDA1_9GAMM</name>